<protein>
    <submittedName>
        <fullName evidence="1">Uncharacterized protein</fullName>
    </submittedName>
</protein>
<sequence length="88" mass="10107">MGKERENIGFSSWNETTVMWNMDDYPIPADIDDLVSIRINIEEALGRLGYLGFKLVNVHCKHLECNKIEELRDAGIIYLPPIYKSVHG</sequence>
<evidence type="ECO:0000313" key="1">
    <source>
        <dbReference type="EMBL" id="CAH8362700.1"/>
    </source>
</evidence>
<dbReference type="Proteomes" id="UP001642260">
    <property type="component" value="Unassembled WGS sequence"/>
</dbReference>
<comment type="caution">
    <text evidence="1">The sequence shown here is derived from an EMBL/GenBank/DDBJ whole genome shotgun (WGS) entry which is preliminary data.</text>
</comment>
<organism evidence="1 2">
    <name type="scientific">Eruca vesicaria subsp. sativa</name>
    <name type="common">Garden rocket</name>
    <name type="synonym">Eruca sativa</name>
    <dbReference type="NCBI Taxonomy" id="29727"/>
    <lineage>
        <taxon>Eukaryota</taxon>
        <taxon>Viridiplantae</taxon>
        <taxon>Streptophyta</taxon>
        <taxon>Embryophyta</taxon>
        <taxon>Tracheophyta</taxon>
        <taxon>Spermatophyta</taxon>
        <taxon>Magnoliopsida</taxon>
        <taxon>eudicotyledons</taxon>
        <taxon>Gunneridae</taxon>
        <taxon>Pentapetalae</taxon>
        <taxon>rosids</taxon>
        <taxon>malvids</taxon>
        <taxon>Brassicales</taxon>
        <taxon>Brassicaceae</taxon>
        <taxon>Brassiceae</taxon>
        <taxon>Eruca</taxon>
    </lineage>
</organism>
<dbReference type="EMBL" id="CAKOAT010338487">
    <property type="protein sequence ID" value="CAH8362700.1"/>
    <property type="molecule type" value="Genomic_DNA"/>
</dbReference>
<name>A0ABC8KVW9_ERUVS</name>
<keyword evidence="2" id="KW-1185">Reference proteome</keyword>
<accession>A0ABC8KVW9</accession>
<dbReference type="AlphaFoldDB" id="A0ABC8KVW9"/>
<evidence type="ECO:0000313" key="2">
    <source>
        <dbReference type="Proteomes" id="UP001642260"/>
    </source>
</evidence>
<proteinExistence type="predicted"/>
<reference evidence="1 2" key="1">
    <citation type="submission" date="2022-03" db="EMBL/GenBank/DDBJ databases">
        <authorList>
            <person name="Macdonald S."/>
            <person name="Ahmed S."/>
            <person name="Newling K."/>
        </authorList>
    </citation>
    <scope>NUCLEOTIDE SEQUENCE [LARGE SCALE GENOMIC DNA]</scope>
</reference>
<gene>
    <name evidence="1" type="ORF">ERUC_LOCUS28456</name>
</gene>